<proteinExistence type="predicted"/>
<name>A0A0L7L2R1_OPEBR</name>
<gene>
    <name evidence="1" type="ORF">OBRU01_14797</name>
</gene>
<dbReference type="AlphaFoldDB" id="A0A0L7L2R1"/>
<dbReference type="Proteomes" id="UP000037510">
    <property type="component" value="Unassembled WGS sequence"/>
</dbReference>
<accession>A0A0L7L2R1</accession>
<dbReference type="EMBL" id="JTDY01003343">
    <property type="protein sequence ID" value="KOB69700.1"/>
    <property type="molecule type" value="Genomic_DNA"/>
</dbReference>
<protein>
    <submittedName>
        <fullName evidence="1">Putative dally</fullName>
    </submittedName>
</protein>
<evidence type="ECO:0000313" key="1">
    <source>
        <dbReference type="EMBL" id="KOB69700.1"/>
    </source>
</evidence>
<reference evidence="1 2" key="1">
    <citation type="journal article" date="2015" name="Genome Biol. Evol.">
        <title>The genome of winter moth (Operophtera brumata) provides a genomic perspective on sexual dimorphism and phenology.</title>
        <authorList>
            <person name="Derks M.F."/>
            <person name="Smit S."/>
            <person name="Salis L."/>
            <person name="Schijlen E."/>
            <person name="Bossers A."/>
            <person name="Mateman C."/>
            <person name="Pijl A.S."/>
            <person name="de Ridder D."/>
            <person name="Groenen M.A."/>
            <person name="Visser M.E."/>
            <person name="Megens H.J."/>
        </authorList>
    </citation>
    <scope>NUCLEOTIDE SEQUENCE [LARGE SCALE GENOMIC DNA]</scope>
    <source>
        <strain evidence="1">WM2013NL</strain>
        <tissue evidence="1">Head and thorax</tissue>
    </source>
</reference>
<keyword evidence="2" id="KW-1185">Reference proteome</keyword>
<comment type="caution">
    <text evidence="1">The sequence shown here is derived from an EMBL/GenBank/DDBJ whole genome shotgun (WGS) entry which is preliminary data.</text>
</comment>
<sequence>MTSSKTTRYNLSSSLCEITSKFLPFITTGTVRREDLRAPPPDTELLQFAATLASTKKLFSGLADKVCDEPDFADEGNDRCWNGEKIGE</sequence>
<evidence type="ECO:0000313" key="2">
    <source>
        <dbReference type="Proteomes" id="UP000037510"/>
    </source>
</evidence>
<organism evidence="1 2">
    <name type="scientific">Operophtera brumata</name>
    <name type="common">Winter moth</name>
    <name type="synonym">Phalaena brumata</name>
    <dbReference type="NCBI Taxonomy" id="104452"/>
    <lineage>
        <taxon>Eukaryota</taxon>
        <taxon>Metazoa</taxon>
        <taxon>Ecdysozoa</taxon>
        <taxon>Arthropoda</taxon>
        <taxon>Hexapoda</taxon>
        <taxon>Insecta</taxon>
        <taxon>Pterygota</taxon>
        <taxon>Neoptera</taxon>
        <taxon>Endopterygota</taxon>
        <taxon>Lepidoptera</taxon>
        <taxon>Glossata</taxon>
        <taxon>Ditrysia</taxon>
        <taxon>Geometroidea</taxon>
        <taxon>Geometridae</taxon>
        <taxon>Larentiinae</taxon>
        <taxon>Operophtera</taxon>
    </lineage>
</organism>